<accession>A0A4S2F3Z2</accession>
<keyword evidence="2 7" id="KW-0813">Transport</keyword>
<comment type="caution">
    <text evidence="9">The sequence shown here is derived from an EMBL/GenBank/DDBJ whole genome shotgun (WGS) entry which is preliminary data.</text>
</comment>
<dbReference type="InterPro" id="IPR025966">
    <property type="entry name" value="OppC_N"/>
</dbReference>
<evidence type="ECO:0000256" key="4">
    <source>
        <dbReference type="ARBA" id="ARBA00022692"/>
    </source>
</evidence>
<dbReference type="Proteomes" id="UP000310263">
    <property type="component" value="Unassembled WGS sequence"/>
</dbReference>
<keyword evidence="5 7" id="KW-1133">Transmembrane helix</keyword>
<feature type="transmembrane region" description="Helical" evidence="7">
    <location>
        <begin position="189"/>
        <end position="207"/>
    </location>
</feature>
<evidence type="ECO:0000313" key="9">
    <source>
        <dbReference type="EMBL" id="TGY62293.1"/>
    </source>
</evidence>
<dbReference type="GO" id="GO:0005886">
    <property type="term" value="C:plasma membrane"/>
    <property type="evidence" value="ECO:0007669"/>
    <property type="project" value="UniProtKB-SubCell"/>
</dbReference>
<dbReference type="PANTHER" id="PTHR43386">
    <property type="entry name" value="OLIGOPEPTIDE TRANSPORT SYSTEM PERMEASE PROTEIN APPC"/>
    <property type="match status" value="1"/>
</dbReference>
<name>A0A4S2F3Z2_9ACTN</name>
<feature type="transmembrane region" description="Helical" evidence="7">
    <location>
        <begin position="133"/>
        <end position="153"/>
    </location>
</feature>
<organism evidence="9 10">
    <name type="scientific">Muricaecibacterium torontonense</name>
    <dbReference type="NCBI Taxonomy" id="3032871"/>
    <lineage>
        <taxon>Bacteria</taxon>
        <taxon>Bacillati</taxon>
        <taxon>Actinomycetota</taxon>
        <taxon>Coriobacteriia</taxon>
        <taxon>Coriobacteriales</taxon>
        <taxon>Atopobiaceae</taxon>
        <taxon>Muricaecibacterium</taxon>
    </lineage>
</organism>
<comment type="similarity">
    <text evidence="7">Belongs to the binding-protein-dependent transport system permease family.</text>
</comment>
<dbReference type="SUPFAM" id="SSF161098">
    <property type="entry name" value="MetI-like"/>
    <property type="match status" value="1"/>
</dbReference>
<evidence type="ECO:0000256" key="5">
    <source>
        <dbReference type="ARBA" id="ARBA00022989"/>
    </source>
</evidence>
<evidence type="ECO:0000313" key="10">
    <source>
        <dbReference type="Proteomes" id="UP000310263"/>
    </source>
</evidence>
<dbReference type="InterPro" id="IPR000515">
    <property type="entry name" value="MetI-like"/>
</dbReference>
<evidence type="ECO:0000256" key="3">
    <source>
        <dbReference type="ARBA" id="ARBA00022475"/>
    </source>
</evidence>
<protein>
    <submittedName>
        <fullName evidence="9">ABC transporter permease</fullName>
    </submittedName>
</protein>
<keyword evidence="3" id="KW-1003">Cell membrane</keyword>
<keyword evidence="10" id="KW-1185">Reference proteome</keyword>
<dbReference type="InterPro" id="IPR050366">
    <property type="entry name" value="BP-dependent_transpt_permease"/>
</dbReference>
<dbReference type="EMBL" id="SRYE01000003">
    <property type="protein sequence ID" value="TGY62293.1"/>
    <property type="molecule type" value="Genomic_DNA"/>
</dbReference>
<comment type="subcellular location">
    <subcellularLocation>
        <location evidence="1 7">Cell membrane</location>
        <topology evidence="1 7">Multi-pass membrane protein</topology>
    </subcellularLocation>
</comment>
<dbReference type="Pfam" id="PF12911">
    <property type="entry name" value="OppC_N"/>
    <property type="match status" value="1"/>
</dbReference>
<dbReference type="InterPro" id="IPR035906">
    <property type="entry name" value="MetI-like_sf"/>
</dbReference>
<dbReference type="PROSITE" id="PS50928">
    <property type="entry name" value="ABC_TM1"/>
    <property type="match status" value="1"/>
</dbReference>
<feature type="transmembrane region" description="Helical" evidence="7">
    <location>
        <begin position="294"/>
        <end position="314"/>
    </location>
</feature>
<reference evidence="9 10" key="1">
    <citation type="submission" date="2019-04" db="EMBL/GenBank/DDBJ databases">
        <title>Microbes associate with the intestines of laboratory mice.</title>
        <authorList>
            <person name="Navarre W."/>
            <person name="Wong E."/>
            <person name="Huang K."/>
            <person name="Tropini C."/>
            <person name="Ng K."/>
            <person name="Yu B."/>
        </authorList>
    </citation>
    <scope>NUCLEOTIDE SEQUENCE [LARGE SCALE GENOMIC DNA]</scope>
    <source>
        <strain evidence="9 10">NM07_P-09</strain>
    </source>
</reference>
<evidence type="ECO:0000256" key="7">
    <source>
        <dbReference type="RuleBase" id="RU363032"/>
    </source>
</evidence>
<dbReference type="Gene3D" id="1.10.3720.10">
    <property type="entry name" value="MetI-like"/>
    <property type="match status" value="1"/>
</dbReference>
<sequence>MLDDANPDIDRVPETKRQKAEKLSAEISRQNLDASLKAEAHGKKKKVAQNYWAVSWNIFRKDKLGMVCLVVVCLLVLIALCAPLLAPYDPDTQNLQAMLQPPSAEHWFGTDNYGRDLFSRVIYGCRVSLSVGVVSQLLALAIGFFAGVAAGYFGGKVDSVISFIIQVFSSFPFLLFAIIVMFVMGPGLANLYVALGLLGWTSMARLVRGDVKRLKGSEYIQACIISGGKPLRIIMRHLLPNCVSTIIVMATLGIPGAIMSEASLSFLGLGVQPPMSSWGQMISASQPYIQSSTYFSVIPGIAIIITVMAFNLLGDAMRDALDPKLRS</sequence>
<dbReference type="AlphaFoldDB" id="A0A4S2F3Z2"/>
<dbReference type="GO" id="GO:0055085">
    <property type="term" value="P:transmembrane transport"/>
    <property type="evidence" value="ECO:0007669"/>
    <property type="project" value="InterPro"/>
</dbReference>
<evidence type="ECO:0000256" key="6">
    <source>
        <dbReference type="ARBA" id="ARBA00023136"/>
    </source>
</evidence>
<keyword evidence="6 7" id="KW-0472">Membrane</keyword>
<feature type="transmembrane region" description="Helical" evidence="7">
    <location>
        <begin position="160"/>
        <end position="183"/>
    </location>
</feature>
<dbReference type="CDD" id="cd06261">
    <property type="entry name" value="TM_PBP2"/>
    <property type="match status" value="1"/>
</dbReference>
<feature type="transmembrane region" description="Helical" evidence="7">
    <location>
        <begin position="238"/>
        <end position="258"/>
    </location>
</feature>
<proteinExistence type="inferred from homology"/>
<gene>
    <name evidence="9" type="ORF">E5334_06150</name>
</gene>
<evidence type="ECO:0000256" key="2">
    <source>
        <dbReference type="ARBA" id="ARBA00022448"/>
    </source>
</evidence>
<dbReference type="PANTHER" id="PTHR43386:SF1">
    <property type="entry name" value="D,D-DIPEPTIDE TRANSPORT SYSTEM PERMEASE PROTEIN DDPC-RELATED"/>
    <property type="match status" value="1"/>
</dbReference>
<evidence type="ECO:0000256" key="1">
    <source>
        <dbReference type="ARBA" id="ARBA00004651"/>
    </source>
</evidence>
<feature type="transmembrane region" description="Helical" evidence="7">
    <location>
        <begin position="64"/>
        <end position="86"/>
    </location>
</feature>
<keyword evidence="4 7" id="KW-0812">Transmembrane</keyword>
<evidence type="ECO:0000259" key="8">
    <source>
        <dbReference type="PROSITE" id="PS50928"/>
    </source>
</evidence>
<dbReference type="Pfam" id="PF00528">
    <property type="entry name" value="BPD_transp_1"/>
    <property type="match status" value="1"/>
</dbReference>
<feature type="domain" description="ABC transmembrane type-1" evidence="8">
    <location>
        <begin position="125"/>
        <end position="314"/>
    </location>
</feature>
<dbReference type="OrthoDB" id="6637947at2"/>